<evidence type="ECO:0000256" key="19">
    <source>
        <dbReference type="SAM" id="Phobius"/>
    </source>
</evidence>
<feature type="domain" description="Tyrosine-protein kinase G-rich" evidence="22">
    <location>
        <begin position="396"/>
        <end position="476"/>
    </location>
</feature>
<gene>
    <name evidence="23" type="primary">epsB</name>
    <name evidence="23" type="ordered locus">RSPO_m01278</name>
</gene>
<evidence type="ECO:0000259" key="20">
    <source>
        <dbReference type="Pfam" id="PF02706"/>
    </source>
</evidence>
<proteinExistence type="inferred from homology"/>
<evidence type="ECO:0000259" key="21">
    <source>
        <dbReference type="Pfam" id="PF13614"/>
    </source>
</evidence>
<comment type="similarity">
    <text evidence="2">Belongs to the etk/wzc family.</text>
</comment>
<dbReference type="NCBIfam" id="TIGR01007">
    <property type="entry name" value="eps_fam"/>
    <property type="match status" value="1"/>
</dbReference>
<dbReference type="GO" id="GO:0004713">
    <property type="term" value="F:protein tyrosine kinase activity"/>
    <property type="evidence" value="ECO:0007669"/>
    <property type="project" value="UniProtKB-KW"/>
</dbReference>
<keyword evidence="9" id="KW-0067">ATP-binding</keyword>
<comment type="catalytic activity">
    <reaction evidence="15">
        <text>L-tyrosyl-[protein] + ATP = O-phospho-L-tyrosyl-[protein] + ADP + H(+)</text>
        <dbReference type="Rhea" id="RHEA:10596"/>
        <dbReference type="Rhea" id="RHEA-COMP:10136"/>
        <dbReference type="Rhea" id="RHEA-COMP:20101"/>
        <dbReference type="ChEBI" id="CHEBI:15378"/>
        <dbReference type="ChEBI" id="CHEBI:30616"/>
        <dbReference type="ChEBI" id="CHEBI:46858"/>
        <dbReference type="ChEBI" id="CHEBI:61978"/>
        <dbReference type="ChEBI" id="CHEBI:456216"/>
    </reaction>
</comment>
<keyword evidence="11" id="KW-0843">Virulence</keyword>
<evidence type="ECO:0000256" key="11">
    <source>
        <dbReference type="ARBA" id="ARBA00023026"/>
    </source>
</evidence>
<reference evidence="23 24" key="1">
    <citation type="journal article" date="2011" name="J. Bacteriol.">
        <title>Complete genome sequence of the plant pathogen Ralstonia solanacearum strain Po82.</title>
        <authorList>
            <person name="Xu J."/>
            <person name="Zheng H.J."/>
            <person name="Liu L."/>
            <person name="Pan Z.C."/>
            <person name="Prior P."/>
            <person name="Tang B."/>
            <person name="Xu J.S."/>
            <person name="Zhang H."/>
            <person name="Tian Q."/>
            <person name="Zhang L.Q."/>
            <person name="Feng J."/>
        </authorList>
    </citation>
    <scope>NUCLEOTIDE SEQUENCE [LARGE SCALE GENOMIC DNA]</scope>
    <source>
        <strain evidence="24">Po82</strain>
    </source>
</reference>
<keyword evidence="5" id="KW-0808">Transferase</keyword>
<protein>
    <recommendedName>
        <fullName evidence="17">Putative tyrosine-protein kinase EpsB</fullName>
    </recommendedName>
    <alternativeName>
        <fullName evidence="18">EPS I polysaccharide export protein EpsB</fullName>
    </alternativeName>
</protein>
<dbReference type="SUPFAM" id="SSF52540">
    <property type="entry name" value="P-loop containing nucleoside triphosphate hydrolases"/>
    <property type="match status" value="1"/>
</dbReference>
<dbReference type="Pfam" id="PF02706">
    <property type="entry name" value="Wzz"/>
    <property type="match status" value="1"/>
</dbReference>
<evidence type="ECO:0000256" key="18">
    <source>
        <dbReference type="ARBA" id="ARBA00081049"/>
    </source>
</evidence>
<evidence type="ECO:0000256" key="5">
    <source>
        <dbReference type="ARBA" id="ARBA00022679"/>
    </source>
</evidence>
<accession>F6G9J9</accession>
<dbReference type="Pfam" id="PF13807">
    <property type="entry name" value="GNVR"/>
    <property type="match status" value="1"/>
</dbReference>
<dbReference type="HOGENOM" id="CLU_009912_0_0_4"/>
<comment type="function">
    <text evidence="16">Probably involved in polymerization and/or export of exopolysaccharide EPS I which functions as a virulence factor. May be involved in an ATP-dependent process in the pathway for EPS I production, possibly export of the trimeric repeat units across the inner membrane or their polymerization.</text>
</comment>
<dbReference type="FunFam" id="3.40.50.300:FF:000527">
    <property type="entry name" value="Tyrosine-protein kinase etk"/>
    <property type="match status" value="1"/>
</dbReference>
<dbReference type="GO" id="GO:0000271">
    <property type="term" value="P:polysaccharide biosynthetic process"/>
    <property type="evidence" value="ECO:0007669"/>
    <property type="project" value="UniProtKB-KW"/>
</dbReference>
<keyword evidence="12 19" id="KW-0472">Membrane</keyword>
<dbReference type="InterPro" id="IPR032807">
    <property type="entry name" value="GNVR"/>
</dbReference>
<dbReference type="GO" id="GO:0005886">
    <property type="term" value="C:plasma membrane"/>
    <property type="evidence" value="ECO:0007669"/>
    <property type="project" value="UniProtKB-SubCell"/>
</dbReference>
<keyword evidence="23" id="KW-0614">Plasmid</keyword>
<comment type="subcellular location">
    <subcellularLocation>
        <location evidence="1">Cell inner membrane</location>
        <topology evidence="1">Multi-pass membrane protein</topology>
    </subcellularLocation>
</comment>
<dbReference type="InterPro" id="IPR050445">
    <property type="entry name" value="Bact_polysacc_biosynth/exp"/>
</dbReference>
<keyword evidence="10 19" id="KW-1133">Transmembrane helix</keyword>
<dbReference type="AlphaFoldDB" id="F6G9J9"/>
<dbReference type="PATRIC" id="fig|1031711.3.peg.4472"/>
<dbReference type="GO" id="GO:0005524">
    <property type="term" value="F:ATP binding"/>
    <property type="evidence" value="ECO:0007669"/>
    <property type="project" value="UniProtKB-KW"/>
</dbReference>
<feature type="domain" description="AAA" evidence="21">
    <location>
        <begin position="562"/>
        <end position="711"/>
    </location>
</feature>
<evidence type="ECO:0000256" key="10">
    <source>
        <dbReference type="ARBA" id="ARBA00022989"/>
    </source>
</evidence>
<evidence type="ECO:0000256" key="13">
    <source>
        <dbReference type="ARBA" id="ARBA00023137"/>
    </source>
</evidence>
<dbReference type="EMBL" id="CP002820">
    <property type="protein sequence ID" value="AEG71913.1"/>
    <property type="molecule type" value="Genomic_DNA"/>
</dbReference>
<dbReference type="InterPro" id="IPR027417">
    <property type="entry name" value="P-loop_NTPase"/>
</dbReference>
<evidence type="ECO:0000256" key="4">
    <source>
        <dbReference type="ARBA" id="ARBA00022519"/>
    </source>
</evidence>
<sequence>MNARNTTLMTQNLPQPPAVNAPENELDLVRYLDVLVANRWLIAGIAAAVMLLGAAYAFLARPVYEADIMVQVEDNPNSAKSLLGDVSSLFDVKTDANAEIEILRSRMVVGKAVDNLHLYITAKPHYFPLIGAWISSRATRLSEPGLFGLGGYVWGTETIDVDGFDVPEALEGQPFKLIVLGNGRYRLENKSLDAPIEGVVGEPLEAKQSIGTIQLQVNNLTAKAGATFELERDSRLKTMEMLQDKLKIAEKGKQSGIIGASLDGTNPALTAAIMNQIATEYVAQNIKRKAEEAERSLVFLDGLLPQLKLELERAEMKYNEMRNLRGTFDLSEEGKAFLQESVTVETSLQELKQKRAELLTRFTASHPGVQAIDQQISVMSGKVGSMARRLKSLPNIEQDTVRLMRDVQVDNDLYVSLLNDMQQLKLVKAGKVGNVRLVDGAAVPEEPVKPKKLTVTALAGVLGVVLGVMAAFVRNALFGGITDPQDIEEHTGLSVYATVPLSDTQVDLSGQLTTRKRGQYLLARRVPDDPSIEALRSLRTALQFAMQDAGNNLVVLTGPTPGVGKSFVSANLAAVIATGGKRVLLIDADMRKGYLHQYFGKDRKPGLLDLLAGNRSIEQVVHREVVPGLDFIATGLFPHNPSELLLNPRMVELMDTFRSQYDLVLVDTPPVLAVADTAILAARAGTVLLVTRFERSTLGEIRETIKQLQHANVDVRGVVFNALDPNTYRYGYGSRYGRYRYVQYGYTSNSKPPEAESA</sequence>
<dbReference type="InterPro" id="IPR005702">
    <property type="entry name" value="Wzc-like_C"/>
</dbReference>
<dbReference type="NCBIfam" id="TIGR01005">
    <property type="entry name" value="eps_transp_fam"/>
    <property type="match status" value="1"/>
</dbReference>
<dbReference type="KEGG" id="rsn:RSPO_m01278"/>
<evidence type="ECO:0000256" key="12">
    <source>
        <dbReference type="ARBA" id="ARBA00023136"/>
    </source>
</evidence>
<dbReference type="GO" id="GO:0042802">
    <property type="term" value="F:identical protein binding"/>
    <property type="evidence" value="ECO:0007669"/>
    <property type="project" value="UniProtKB-ARBA"/>
</dbReference>
<keyword evidence="6 19" id="KW-0812">Transmembrane</keyword>
<dbReference type="Pfam" id="PF23607">
    <property type="entry name" value="WZC_N"/>
    <property type="match status" value="1"/>
</dbReference>
<evidence type="ECO:0000256" key="17">
    <source>
        <dbReference type="ARBA" id="ARBA00067833"/>
    </source>
</evidence>
<keyword evidence="7" id="KW-0547">Nucleotide-binding</keyword>
<evidence type="ECO:0000313" key="24">
    <source>
        <dbReference type="Proteomes" id="UP000007953"/>
    </source>
</evidence>
<name>F6G9J9_RALS8</name>
<dbReference type="PANTHER" id="PTHR32309:SF32">
    <property type="entry name" value="TYROSINE-PROTEIN KINASE ETK-RELATED"/>
    <property type="match status" value="1"/>
</dbReference>
<feature type="transmembrane region" description="Helical" evidence="19">
    <location>
        <begin position="40"/>
        <end position="59"/>
    </location>
</feature>
<evidence type="ECO:0000256" key="6">
    <source>
        <dbReference type="ARBA" id="ARBA00022692"/>
    </source>
</evidence>
<evidence type="ECO:0000256" key="1">
    <source>
        <dbReference type="ARBA" id="ARBA00004429"/>
    </source>
</evidence>
<dbReference type="PANTHER" id="PTHR32309">
    <property type="entry name" value="TYROSINE-PROTEIN KINASE"/>
    <property type="match status" value="1"/>
</dbReference>
<geneLocation type="plasmid" evidence="24"/>
<organism evidence="23 24">
    <name type="scientific">Ralstonia solanacearum (strain Po82)</name>
    <dbReference type="NCBI Taxonomy" id="1031711"/>
    <lineage>
        <taxon>Bacteria</taxon>
        <taxon>Pseudomonadati</taxon>
        <taxon>Pseudomonadota</taxon>
        <taxon>Betaproteobacteria</taxon>
        <taxon>Burkholderiales</taxon>
        <taxon>Burkholderiaceae</taxon>
        <taxon>Ralstonia</taxon>
        <taxon>Ralstonia solanacearum species complex</taxon>
    </lineage>
</organism>
<evidence type="ECO:0000256" key="8">
    <source>
        <dbReference type="ARBA" id="ARBA00022777"/>
    </source>
</evidence>
<evidence type="ECO:0000256" key="7">
    <source>
        <dbReference type="ARBA" id="ARBA00022741"/>
    </source>
</evidence>
<dbReference type="InterPro" id="IPR003856">
    <property type="entry name" value="LPS_length_determ_N"/>
</dbReference>
<evidence type="ECO:0000256" key="16">
    <source>
        <dbReference type="ARBA" id="ARBA00054296"/>
    </source>
</evidence>
<dbReference type="InterPro" id="IPR025669">
    <property type="entry name" value="AAA_dom"/>
</dbReference>
<evidence type="ECO:0000256" key="2">
    <source>
        <dbReference type="ARBA" id="ARBA00008883"/>
    </source>
</evidence>
<evidence type="ECO:0000256" key="3">
    <source>
        <dbReference type="ARBA" id="ARBA00022475"/>
    </source>
</evidence>
<keyword evidence="4" id="KW-0997">Cell inner membrane</keyword>
<keyword evidence="13" id="KW-0829">Tyrosine-protein kinase</keyword>
<dbReference type="Pfam" id="PF13614">
    <property type="entry name" value="AAA_31"/>
    <property type="match status" value="1"/>
</dbReference>
<dbReference type="CDD" id="cd05387">
    <property type="entry name" value="BY-kinase"/>
    <property type="match status" value="1"/>
</dbReference>
<keyword evidence="8" id="KW-0418">Kinase</keyword>
<keyword evidence="14" id="KW-0270">Exopolysaccharide synthesis</keyword>
<evidence type="ECO:0000313" key="23">
    <source>
        <dbReference type="EMBL" id="AEG71913.1"/>
    </source>
</evidence>
<keyword evidence="3" id="KW-1003">Cell membrane</keyword>
<dbReference type="Proteomes" id="UP000007953">
    <property type="component" value="Plasmid megaplasmid"/>
</dbReference>
<evidence type="ECO:0000256" key="15">
    <source>
        <dbReference type="ARBA" id="ARBA00053015"/>
    </source>
</evidence>
<dbReference type="InterPro" id="IPR005700">
    <property type="entry name" value="EPS_ExoP-like"/>
</dbReference>
<dbReference type="Gene3D" id="3.40.50.300">
    <property type="entry name" value="P-loop containing nucleotide triphosphate hydrolases"/>
    <property type="match status" value="1"/>
</dbReference>
<evidence type="ECO:0000256" key="9">
    <source>
        <dbReference type="ARBA" id="ARBA00022840"/>
    </source>
</evidence>
<feature type="domain" description="Polysaccharide chain length determinant N-terminal" evidence="20">
    <location>
        <begin position="24"/>
        <end position="116"/>
    </location>
</feature>
<evidence type="ECO:0000259" key="22">
    <source>
        <dbReference type="Pfam" id="PF13807"/>
    </source>
</evidence>
<evidence type="ECO:0000256" key="14">
    <source>
        <dbReference type="ARBA" id="ARBA00023169"/>
    </source>
</evidence>